<evidence type="ECO:0000313" key="2">
    <source>
        <dbReference type="Proteomes" id="UP000094501"/>
    </source>
</evidence>
<sequence length="98" mass="10900">MKRAIFEDDPADANDALGQCGESQEPGLEGFSSPCIEILNEAGYRAFVQDVECMWRWEIHRDGKLIQEGCSLSESSSREAVAHVMAFYHRQNASTAFG</sequence>
<keyword evidence="2" id="KW-1185">Reference proteome</keyword>
<proteinExistence type="predicted"/>
<protein>
    <submittedName>
        <fullName evidence="1">Uncharacterized protein</fullName>
    </submittedName>
</protein>
<dbReference type="OrthoDB" id="8448481at2"/>
<comment type="caution">
    <text evidence="1">The sequence shown here is derived from an EMBL/GenBank/DDBJ whole genome shotgun (WGS) entry which is preliminary data.</text>
</comment>
<name>A0A1E3W4M8_9HYPH</name>
<organism evidence="1 2">
    <name type="scientific">Methyloceanibacter methanicus</name>
    <dbReference type="NCBI Taxonomy" id="1774968"/>
    <lineage>
        <taxon>Bacteria</taxon>
        <taxon>Pseudomonadati</taxon>
        <taxon>Pseudomonadota</taxon>
        <taxon>Alphaproteobacteria</taxon>
        <taxon>Hyphomicrobiales</taxon>
        <taxon>Hyphomicrobiaceae</taxon>
        <taxon>Methyloceanibacter</taxon>
    </lineage>
</organism>
<evidence type="ECO:0000313" key="1">
    <source>
        <dbReference type="EMBL" id="ODS00097.1"/>
    </source>
</evidence>
<dbReference type="NCBIfam" id="TIGR04550">
    <property type="entry name" value="sMetMonox_MmoD"/>
    <property type="match status" value="1"/>
</dbReference>
<gene>
    <name evidence="1" type="ORF">AUC68_02970</name>
</gene>
<dbReference type="EMBL" id="LPWG01000010">
    <property type="protein sequence ID" value="ODS00097.1"/>
    <property type="molecule type" value="Genomic_DNA"/>
</dbReference>
<dbReference type="InterPro" id="IPR017256">
    <property type="entry name" value="MmoD"/>
</dbReference>
<dbReference type="STRING" id="1774968.AUC68_02970"/>
<reference evidence="1 2" key="1">
    <citation type="journal article" date="2016" name="Environ. Microbiol.">
        <title>New Methyloceanibacter diversity from North Sea sediments includes methanotroph containing solely the soluble methane monooxygenase.</title>
        <authorList>
            <person name="Vekeman B."/>
            <person name="Kerckhof F.M."/>
            <person name="Cremers G."/>
            <person name="de Vos P."/>
            <person name="Vandamme P."/>
            <person name="Boon N."/>
            <person name="Op den Camp H.J."/>
            <person name="Heylen K."/>
        </authorList>
    </citation>
    <scope>NUCLEOTIDE SEQUENCE [LARGE SCALE GENOMIC DNA]</scope>
    <source>
        <strain evidence="1 2">R-67174</strain>
    </source>
</reference>
<dbReference type="RefSeq" id="WP_069436910.1">
    <property type="nucleotide sequence ID" value="NZ_LPWG01000010.1"/>
</dbReference>
<dbReference type="Proteomes" id="UP000094501">
    <property type="component" value="Unassembled WGS sequence"/>
</dbReference>
<accession>A0A1E3W4M8</accession>
<dbReference type="AlphaFoldDB" id="A0A1E3W4M8"/>